<evidence type="ECO:0000259" key="1">
    <source>
        <dbReference type="SMART" id="SM00760"/>
    </source>
</evidence>
<evidence type="ECO:0000313" key="2">
    <source>
        <dbReference type="EMBL" id="MBO0345233.1"/>
    </source>
</evidence>
<name>A0A939J9B9_9HYPH</name>
<proteinExistence type="predicted"/>
<dbReference type="GO" id="GO:0005524">
    <property type="term" value="F:ATP binding"/>
    <property type="evidence" value="ECO:0007669"/>
    <property type="project" value="InterPro"/>
</dbReference>
<dbReference type="GO" id="GO:0043565">
    <property type="term" value="F:sequence-specific DNA binding"/>
    <property type="evidence" value="ECO:0007669"/>
    <property type="project" value="InterPro"/>
</dbReference>
<organism evidence="2 3">
    <name type="scientific">Roseibium limicola</name>
    <dbReference type="NCBI Taxonomy" id="2816037"/>
    <lineage>
        <taxon>Bacteria</taxon>
        <taxon>Pseudomonadati</taxon>
        <taxon>Pseudomonadota</taxon>
        <taxon>Alphaproteobacteria</taxon>
        <taxon>Hyphomicrobiales</taxon>
        <taxon>Stappiaceae</taxon>
        <taxon>Roseibium</taxon>
    </lineage>
</organism>
<sequence length="165" mass="18808">MNAYRHAPVVCLSTEPPFASLPKSLPEARLRERRFDVQRKAHLHLLEGYVARAYMIEPAEIYLATRGRADVAEARQLVMYLAHVEIGLTIAQVAERYKRDRSTASYACREVEDRREDPFFDGLVNHIEELISLRRDPFLQGQRAPEIVLVTPLPKPTTANPANSN</sequence>
<gene>
    <name evidence="2" type="ORF">J0X15_08375</name>
</gene>
<dbReference type="EMBL" id="JAFLNF010000003">
    <property type="protein sequence ID" value="MBO0345233.1"/>
    <property type="molecule type" value="Genomic_DNA"/>
</dbReference>
<dbReference type="InterPro" id="IPR010921">
    <property type="entry name" value="Trp_repressor/repl_initiator"/>
</dbReference>
<dbReference type="CDD" id="cd06571">
    <property type="entry name" value="Bac_DnaA_C"/>
    <property type="match status" value="1"/>
</dbReference>
<dbReference type="Pfam" id="PF08299">
    <property type="entry name" value="Bac_DnaA_C"/>
    <property type="match status" value="1"/>
</dbReference>
<evidence type="ECO:0000313" key="3">
    <source>
        <dbReference type="Proteomes" id="UP000664779"/>
    </source>
</evidence>
<dbReference type="GO" id="GO:0006275">
    <property type="term" value="P:regulation of DNA replication"/>
    <property type="evidence" value="ECO:0007669"/>
    <property type="project" value="InterPro"/>
</dbReference>
<dbReference type="AlphaFoldDB" id="A0A939J9B9"/>
<dbReference type="InterPro" id="IPR013159">
    <property type="entry name" value="DnaA_C"/>
</dbReference>
<dbReference type="GO" id="GO:0006270">
    <property type="term" value="P:DNA replication initiation"/>
    <property type="evidence" value="ECO:0007669"/>
    <property type="project" value="InterPro"/>
</dbReference>
<dbReference type="Proteomes" id="UP000664779">
    <property type="component" value="Unassembled WGS sequence"/>
</dbReference>
<keyword evidence="3" id="KW-1185">Reference proteome</keyword>
<dbReference type="SMART" id="SM00760">
    <property type="entry name" value="Bac_DnaA_C"/>
    <property type="match status" value="1"/>
</dbReference>
<dbReference type="Gene3D" id="1.10.1750.10">
    <property type="match status" value="1"/>
</dbReference>
<reference evidence="2" key="1">
    <citation type="submission" date="2021-03" db="EMBL/GenBank/DDBJ databases">
        <title>Roseibium sp. CAU 1637 isolated from Incheon.</title>
        <authorList>
            <person name="Kim W."/>
        </authorList>
    </citation>
    <scope>NUCLEOTIDE SEQUENCE</scope>
    <source>
        <strain evidence="2">CAU 1637</strain>
    </source>
</reference>
<protein>
    <recommendedName>
        <fullName evidence="1">Chromosomal replication initiator DnaA C-terminal domain-containing protein</fullName>
    </recommendedName>
</protein>
<dbReference type="RefSeq" id="WP_206939651.1">
    <property type="nucleotide sequence ID" value="NZ_JAFLNF010000003.1"/>
</dbReference>
<accession>A0A939J9B9</accession>
<comment type="caution">
    <text evidence="2">The sequence shown here is derived from an EMBL/GenBank/DDBJ whole genome shotgun (WGS) entry which is preliminary data.</text>
</comment>
<dbReference type="SUPFAM" id="SSF48295">
    <property type="entry name" value="TrpR-like"/>
    <property type="match status" value="1"/>
</dbReference>
<feature type="domain" description="Chromosomal replication initiator DnaA C-terminal" evidence="1">
    <location>
        <begin position="42"/>
        <end position="111"/>
    </location>
</feature>